<dbReference type="EMBL" id="MNBE01000587">
    <property type="protein sequence ID" value="OKP06824.1"/>
    <property type="molecule type" value="Genomic_DNA"/>
</dbReference>
<dbReference type="AlphaFoldDB" id="A0A1Q5U2Y1"/>
<proteinExistence type="predicted"/>
<dbReference type="Proteomes" id="UP000186955">
    <property type="component" value="Unassembled WGS sequence"/>
</dbReference>
<keyword evidence="2" id="KW-1185">Reference proteome</keyword>
<name>A0A1Q5U2Y1_9EURO</name>
<evidence type="ECO:0000313" key="1">
    <source>
        <dbReference type="EMBL" id="OKP06824.1"/>
    </source>
</evidence>
<sequence length="281" mass="31786">MDIARELLHMMSPEQILKPADIVPGYCPETIFQLAASHKDLFNTCWGKVESDPRLTLSDTLDHCRRASICQFATAELAISMLGRGINLASTVKEYALTAWNGIALHHPDPEPLFNWLSRHECRPPPSQDGLDTPLIITARHDRVKETNWLLYHSCDERERWICAMEAATRQTDKSVYVLEIVMKRICLSVPAHHSEMGWVLKIAHNVVQGTCNHARECKLEGVDIVERRAIQKVGCINAFVEDSLLFPDSLLSDAREANLPNLADFLQIHNSETRRTMALV</sequence>
<reference evidence="1 2" key="1">
    <citation type="submission" date="2016-10" db="EMBL/GenBank/DDBJ databases">
        <title>Genome sequence of the ascomycete fungus Penicillium subrubescens.</title>
        <authorList>
            <person name="De Vries R.P."/>
            <person name="Peng M."/>
            <person name="Dilokpimol A."/>
            <person name="Hilden K."/>
            <person name="Makela M.R."/>
            <person name="Grigoriev I."/>
            <person name="Riley R."/>
            <person name="Granchi Z."/>
        </authorList>
    </citation>
    <scope>NUCLEOTIDE SEQUENCE [LARGE SCALE GENOMIC DNA]</scope>
    <source>
        <strain evidence="1 2">CBS 132785</strain>
    </source>
</reference>
<organism evidence="1 2">
    <name type="scientific">Penicillium subrubescens</name>
    <dbReference type="NCBI Taxonomy" id="1316194"/>
    <lineage>
        <taxon>Eukaryota</taxon>
        <taxon>Fungi</taxon>
        <taxon>Dikarya</taxon>
        <taxon>Ascomycota</taxon>
        <taxon>Pezizomycotina</taxon>
        <taxon>Eurotiomycetes</taxon>
        <taxon>Eurotiomycetidae</taxon>
        <taxon>Eurotiales</taxon>
        <taxon>Aspergillaceae</taxon>
        <taxon>Penicillium</taxon>
    </lineage>
</organism>
<evidence type="ECO:0000313" key="2">
    <source>
        <dbReference type="Proteomes" id="UP000186955"/>
    </source>
</evidence>
<comment type="caution">
    <text evidence="1">The sequence shown here is derived from an EMBL/GenBank/DDBJ whole genome shotgun (WGS) entry which is preliminary data.</text>
</comment>
<accession>A0A1Q5U2Y1</accession>
<protein>
    <submittedName>
        <fullName evidence="1">Uncharacterized protein</fullName>
    </submittedName>
</protein>
<gene>
    <name evidence="1" type="ORF">PENSUB_6191</name>
</gene>